<dbReference type="SUPFAM" id="SSF52540">
    <property type="entry name" value="P-loop containing nucleoside triphosphate hydrolases"/>
    <property type="match status" value="1"/>
</dbReference>
<evidence type="ECO:0000256" key="2">
    <source>
        <dbReference type="ARBA" id="ARBA00022737"/>
    </source>
</evidence>
<feature type="repeat" description="WD" evidence="3">
    <location>
        <begin position="547"/>
        <end position="579"/>
    </location>
</feature>
<keyword evidence="1 3" id="KW-0853">WD repeat</keyword>
<gene>
    <name evidence="6" type="ORF">PL8927_600382</name>
</gene>
<feature type="repeat" description="WD" evidence="3">
    <location>
        <begin position="670"/>
        <end position="702"/>
    </location>
</feature>
<dbReference type="EMBL" id="CZCU02000136">
    <property type="protein sequence ID" value="VXD18403.1"/>
    <property type="molecule type" value="Genomic_DNA"/>
</dbReference>
<dbReference type="Pfam" id="PF23389">
    <property type="entry name" value="Beta-prop_WDR19_1st"/>
    <property type="match status" value="1"/>
</dbReference>
<evidence type="ECO:0000256" key="4">
    <source>
        <dbReference type="SAM" id="Coils"/>
    </source>
</evidence>
<evidence type="ECO:0000256" key="3">
    <source>
        <dbReference type="PROSITE-ProRule" id="PRU00221"/>
    </source>
</evidence>
<feature type="repeat" description="WD" evidence="3">
    <location>
        <begin position="711"/>
        <end position="743"/>
    </location>
</feature>
<dbReference type="Proteomes" id="UP000184550">
    <property type="component" value="Unassembled WGS sequence"/>
</dbReference>
<organism evidence="6 7">
    <name type="scientific">Planktothrix serta PCC 8927</name>
    <dbReference type="NCBI Taxonomy" id="671068"/>
    <lineage>
        <taxon>Bacteria</taxon>
        <taxon>Bacillati</taxon>
        <taxon>Cyanobacteriota</taxon>
        <taxon>Cyanophyceae</taxon>
        <taxon>Oscillatoriophycideae</taxon>
        <taxon>Oscillatoriales</taxon>
        <taxon>Microcoleaceae</taxon>
        <taxon>Planktothrix</taxon>
    </lineage>
</organism>
<dbReference type="PANTHER" id="PTHR19848:SF8">
    <property type="entry name" value="F-BOX AND WD REPEAT DOMAIN CONTAINING 7"/>
    <property type="match status" value="1"/>
</dbReference>
<dbReference type="Pfam" id="PF14516">
    <property type="entry name" value="AAA_35"/>
    <property type="match status" value="1"/>
</dbReference>
<feature type="coiled-coil region" evidence="4">
    <location>
        <begin position="422"/>
        <end position="484"/>
    </location>
</feature>
<feature type="domain" description="WDR19 first beta-propeller" evidence="5">
    <location>
        <begin position="680"/>
        <end position="839"/>
    </location>
</feature>
<dbReference type="InterPro" id="IPR015943">
    <property type="entry name" value="WD40/YVTN_repeat-like_dom_sf"/>
</dbReference>
<feature type="repeat" description="WD" evidence="3">
    <location>
        <begin position="794"/>
        <end position="835"/>
    </location>
</feature>
<sequence length="869" mass="98942">MMNNNPPSRYDYQVGGSLPVDAPTYIKRLADQEFYDALKQGEFCYVLNCRQMGKSSLRVQTRRRLEDEGYACVAIDITAIGTLEITPEQWYRGMIEEISNSLELYTEFDSEEWWENHQHLSFTQRFGRFLEDILLKLITKPIVIFIDEIDSILSLPFKIDDFFALIRECYNHRADQPIYQRLTFALLGVTTPPDLIQDKRRTPFNIGRGIELTGFQLTESHRLADGFIDQTDNPEKVLEAVLNWTGGQPFLTQKLCKLIRETEQKIPLNKETEWVENLVQDRIITNWEGQDTPEHLRTIRDRILRSGHQRTGRLLGLYQQILQQQGIAAEDNPDQVMLRLSGLVVKQQGKLNVYNQIYATVFNLTWVEKALADLRPYSEAFSAWEKSGRQDESRLLQGEALKEAKKWAEGKSLSSEDYQYLAASEELDKRAMQAELEAQKQANEILVNAQQEANIIIQEAQRKQKQAEAAVKAAELKLAATEVRLKASSARELFSQGQGLLALKEALTAAQQLKKLDPSVWKKNNTRWQTVTTLQKMLCDIRERNSWKGHEDWIWSVSWSPDGQTLASGSGDNTIKLWSREGQLLHTLNGHEDSVWSVSWSPDGQTLASGSDDNTIKLWSREGQLLHTLQSHESWVISVSWSPDGQTLASGSVDKTIKLWSREGQLLHTLNDYKNSVYSVSWSPDGQTLASGSGDKTIKLWSRKGQLLHTLNGHEDWVRSVSWSPDGQTLASGSFDNTIKLWSQGGQLLQTLNGYESSFSSVSWSPDGKTLASGSEDKTIKLWWSREGQLLRTLNGHKYWVWSVSWSPDGQTLASGSHDNTIKLWNFDLDQLMVSACKWMKDYLENSSSVSEEDRHLCDGVTVKQNSKP</sequence>
<keyword evidence="4" id="KW-0175">Coiled coil</keyword>
<dbReference type="AlphaFoldDB" id="A0A7Z9BQP9"/>
<dbReference type="PRINTS" id="PR00320">
    <property type="entry name" value="GPROTEINBRPT"/>
</dbReference>
<dbReference type="InterPro" id="IPR036322">
    <property type="entry name" value="WD40_repeat_dom_sf"/>
</dbReference>
<dbReference type="SUPFAM" id="SSF50978">
    <property type="entry name" value="WD40 repeat-like"/>
    <property type="match status" value="1"/>
</dbReference>
<reference evidence="6" key="1">
    <citation type="submission" date="2019-10" db="EMBL/GenBank/DDBJ databases">
        <authorList>
            <consortium name="Genoscope - CEA"/>
            <person name="William W."/>
        </authorList>
    </citation>
    <scope>NUCLEOTIDE SEQUENCE [LARGE SCALE GENOMIC DNA]</scope>
    <source>
        <strain evidence="6">BBR_PRJEB10992</strain>
    </source>
</reference>
<protein>
    <recommendedName>
        <fullName evidence="5">WDR19 first beta-propeller domain-containing protein</fullName>
    </recommendedName>
</protein>
<keyword evidence="2" id="KW-0677">Repeat</keyword>
<dbReference type="InterPro" id="IPR057855">
    <property type="entry name" value="Beta-prop_WDR19_1st"/>
</dbReference>
<dbReference type="PROSITE" id="PS50294">
    <property type="entry name" value="WD_REPEATS_REGION"/>
    <property type="match status" value="7"/>
</dbReference>
<dbReference type="InterPro" id="IPR001680">
    <property type="entry name" value="WD40_rpt"/>
</dbReference>
<feature type="repeat" description="WD" evidence="3">
    <location>
        <begin position="752"/>
        <end position="793"/>
    </location>
</feature>
<dbReference type="InterPro" id="IPR020472">
    <property type="entry name" value="WD40_PAC1"/>
</dbReference>
<dbReference type="PROSITE" id="PS50082">
    <property type="entry name" value="WD_REPEATS_2"/>
    <property type="match status" value="7"/>
</dbReference>
<dbReference type="InterPro" id="IPR027417">
    <property type="entry name" value="P-loop_NTPase"/>
</dbReference>
<proteinExistence type="predicted"/>
<dbReference type="PANTHER" id="PTHR19848">
    <property type="entry name" value="WD40 REPEAT PROTEIN"/>
    <property type="match status" value="1"/>
</dbReference>
<evidence type="ECO:0000256" key="1">
    <source>
        <dbReference type="ARBA" id="ARBA00022574"/>
    </source>
</evidence>
<dbReference type="Gene3D" id="2.130.10.10">
    <property type="entry name" value="YVTN repeat-like/Quinoprotein amine dehydrogenase"/>
    <property type="match status" value="3"/>
</dbReference>
<keyword evidence="7" id="KW-1185">Reference proteome</keyword>
<evidence type="ECO:0000259" key="5">
    <source>
        <dbReference type="Pfam" id="PF23389"/>
    </source>
</evidence>
<evidence type="ECO:0000313" key="6">
    <source>
        <dbReference type="EMBL" id="VXD18403.1"/>
    </source>
</evidence>
<name>A0A7Z9BQP9_9CYAN</name>
<feature type="repeat" description="WD" evidence="3">
    <location>
        <begin position="588"/>
        <end position="620"/>
    </location>
</feature>
<dbReference type="InterPro" id="IPR019775">
    <property type="entry name" value="WD40_repeat_CS"/>
</dbReference>
<dbReference type="SMART" id="SM00320">
    <property type="entry name" value="WD40"/>
    <property type="match status" value="7"/>
</dbReference>
<dbReference type="CDD" id="cd00200">
    <property type="entry name" value="WD40"/>
    <property type="match status" value="1"/>
</dbReference>
<accession>A0A7Z9BQP9</accession>
<feature type="repeat" description="WD" evidence="3">
    <location>
        <begin position="629"/>
        <end position="661"/>
    </location>
</feature>
<dbReference type="Pfam" id="PF00400">
    <property type="entry name" value="WD40"/>
    <property type="match status" value="3"/>
</dbReference>
<comment type="caution">
    <text evidence="6">The sequence shown here is derived from an EMBL/GenBank/DDBJ whole genome shotgun (WGS) entry which is preliminary data.</text>
</comment>
<evidence type="ECO:0000313" key="7">
    <source>
        <dbReference type="Proteomes" id="UP000184550"/>
    </source>
</evidence>
<dbReference type="Gene3D" id="3.40.50.300">
    <property type="entry name" value="P-loop containing nucleotide triphosphate hydrolases"/>
    <property type="match status" value="1"/>
</dbReference>
<dbReference type="PROSITE" id="PS00678">
    <property type="entry name" value="WD_REPEATS_1"/>
    <property type="match status" value="1"/>
</dbReference>